<evidence type="ECO:0000313" key="1">
    <source>
        <dbReference type="EMBL" id="MCR9015090.1"/>
    </source>
</evidence>
<protein>
    <submittedName>
        <fullName evidence="1">YbbR-like domain-containing protein</fullName>
    </submittedName>
</protein>
<evidence type="ECO:0000313" key="2">
    <source>
        <dbReference type="Proteomes" id="UP001142175"/>
    </source>
</evidence>
<gene>
    <name evidence="1" type="ORF">NU887_08580</name>
</gene>
<dbReference type="Gene3D" id="2.170.120.30">
    <property type="match status" value="1"/>
</dbReference>
<name>A0A9X2P7E7_9BACT</name>
<reference evidence="1" key="1">
    <citation type="submission" date="2022-08" db="EMBL/GenBank/DDBJ databases">
        <authorList>
            <person name="Zhang D."/>
        </authorList>
    </citation>
    <scope>NUCLEOTIDE SEQUENCE</scope>
    <source>
        <strain evidence="1">XJ19-11</strain>
    </source>
</reference>
<comment type="caution">
    <text evidence="1">The sequence shown here is derived from an EMBL/GenBank/DDBJ whole genome shotgun (WGS) entry which is preliminary data.</text>
</comment>
<proteinExistence type="predicted"/>
<dbReference type="Gene3D" id="2.170.120.40">
    <property type="entry name" value="YbbR-like domain"/>
    <property type="match status" value="1"/>
</dbReference>
<dbReference type="EMBL" id="JANSUY010000004">
    <property type="protein sequence ID" value="MCR9015090.1"/>
    <property type="molecule type" value="Genomic_DNA"/>
</dbReference>
<dbReference type="InterPro" id="IPR053154">
    <property type="entry name" value="c-di-AMP_regulator"/>
</dbReference>
<sequence>MAKLKKILTNLNPQKIANMKVAALCFLAAATFWVLNALNKDNYNTVVDYPIEIVFDETEFMPVEKLPEQIKIEINGNGWDLLRKYFRINESPFLIEINNPSTKNYILTSELRRSLAENLNPSVLVSMVSDTIKFNIDKVVTRKVKIEIDTTASTLAQNFRLGSTISIDPPFVDIKGPTSVLQELDGVLKVKLGEDKITKDFNKLIPLTLPSAYTDFLTLEEESVQVKFDVFQMLEGNKRLKIKMLNFPKNVGLAQEPSNIIMSYMIDERKVGELNNYEFEAVLNYSNRDREDSTIFIEVRPKPSFLEKIKFEPEVLKLKYDKP</sequence>
<dbReference type="Proteomes" id="UP001142175">
    <property type="component" value="Unassembled WGS sequence"/>
</dbReference>
<dbReference type="RefSeq" id="WP_258422951.1">
    <property type="nucleotide sequence ID" value="NZ_JANSUY010000004.1"/>
</dbReference>
<organism evidence="1 2">
    <name type="scientific">Aquiflexum gelatinilyticum</name>
    <dbReference type="NCBI Taxonomy" id="2961943"/>
    <lineage>
        <taxon>Bacteria</taxon>
        <taxon>Pseudomonadati</taxon>
        <taxon>Bacteroidota</taxon>
        <taxon>Cytophagia</taxon>
        <taxon>Cytophagales</taxon>
        <taxon>Cyclobacteriaceae</taxon>
        <taxon>Aquiflexum</taxon>
    </lineage>
</organism>
<keyword evidence="2" id="KW-1185">Reference proteome</keyword>
<dbReference type="AlphaFoldDB" id="A0A9X2P7E7"/>
<accession>A0A9X2P7E7</accession>
<dbReference type="PANTHER" id="PTHR37804:SF1">
    <property type="entry name" value="CDAA REGULATORY PROTEIN CDAR"/>
    <property type="match status" value="1"/>
</dbReference>
<dbReference type="PANTHER" id="PTHR37804">
    <property type="entry name" value="CDAA REGULATORY PROTEIN CDAR"/>
    <property type="match status" value="1"/>
</dbReference>